<dbReference type="InterPro" id="IPR043128">
    <property type="entry name" value="Rev_trsase/Diguanyl_cyclase"/>
</dbReference>
<sequence>MALVLDLDCIRGYIRDIVFVPTPWIASGQLRFQRFLCDHGIETIEHKDIEPTELTDLHSTSINNKNFTSAYATVRGNLYLHLHYRPYSLHNQIADYVKSITTSLLQSRSSKFLFDNYLKAYSGDRNLLRSRYNSVISVTTLCYNNGGYKFATNKINSLKMGKEQVIREITMVEVGLEGSLRVIRSSQSPFSSLVVMVKKDETSRTCVDYKQLNKYTVKDMFPIPVIEYLIDKLNREKQAMLHAPVLALPDIQKTFVVETDALGKGIGVKLQQEDAISDHSSTTVTVHRLKSLFYWKGMHKNVKLFIREYDTCQRSAMENGQGVDKRTAQNKFESRISLRIPAYGDVKLMGDLRADKKSSLDSDALLMLYELQRLHMIKIG</sequence>
<dbReference type="PANTHER" id="PTHR24559">
    <property type="entry name" value="TRANSPOSON TY3-I GAG-POL POLYPROTEIN"/>
    <property type="match status" value="1"/>
</dbReference>
<name>A0A6L2N2S7_TANCI</name>
<reference evidence="2" key="1">
    <citation type="journal article" date="2019" name="Sci. Rep.">
        <title>Draft genome of Tanacetum cinerariifolium, the natural source of mosquito coil.</title>
        <authorList>
            <person name="Yamashiro T."/>
            <person name="Shiraishi A."/>
            <person name="Satake H."/>
            <person name="Nakayama K."/>
        </authorList>
    </citation>
    <scope>NUCLEOTIDE SEQUENCE</scope>
</reference>
<evidence type="ECO:0000259" key="1">
    <source>
        <dbReference type="Pfam" id="PF17921"/>
    </source>
</evidence>
<protein>
    <submittedName>
        <fullName evidence="2">Endoribonuclease Dicer homolog 3a isoform X1</fullName>
    </submittedName>
</protein>
<dbReference type="Gene3D" id="1.10.340.70">
    <property type="match status" value="1"/>
</dbReference>
<feature type="domain" description="Integrase zinc-binding" evidence="1">
    <location>
        <begin position="277"/>
        <end position="315"/>
    </location>
</feature>
<comment type="caution">
    <text evidence="2">The sequence shown here is derived from an EMBL/GenBank/DDBJ whole genome shotgun (WGS) entry which is preliminary data.</text>
</comment>
<dbReference type="Gene3D" id="3.30.70.270">
    <property type="match status" value="1"/>
</dbReference>
<organism evidence="2">
    <name type="scientific">Tanacetum cinerariifolium</name>
    <name type="common">Dalmatian daisy</name>
    <name type="synonym">Chrysanthemum cinerariifolium</name>
    <dbReference type="NCBI Taxonomy" id="118510"/>
    <lineage>
        <taxon>Eukaryota</taxon>
        <taxon>Viridiplantae</taxon>
        <taxon>Streptophyta</taxon>
        <taxon>Embryophyta</taxon>
        <taxon>Tracheophyta</taxon>
        <taxon>Spermatophyta</taxon>
        <taxon>Magnoliopsida</taxon>
        <taxon>eudicotyledons</taxon>
        <taxon>Gunneridae</taxon>
        <taxon>Pentapetalae</taxon>
        <taxon>asterids</taxon>
        <taxon>campanulids</taxon>
        <taxon>Asterales</taxon>
        <taxon>Asteraceae</taxon>
        <taxon>Asteroideae</taxon>
        <taxon>Anthemideae</taxon>
        <taxon>Anthemidinae</taxon>
        <taxon>Tanacetum</taxon>
    </lineage>
</organism>
<proteinExistence type="predicted"/>
<evidence type="ECO:0000313" key="2">
    <source>
        <dbReference type="EMBL" id="GEU79919.1"/>
    </source>
</evidence>
<dbReference type="SUPFAM" id="SSF56672">
    <property type="entry name" value="DNA/RNA polymerases"/>
    <property type="match status" value="1"/>
</dbReference>
<gene>
    <name evidence="2" type="ORF">Tci_051897</name>
</gene>
<dbReference type="Gene3D" id="3.10.10.10">
    <property type="entry name" value="HIV Type 1 Reverse Transcriptase, subunit A, domain 1"/>
    <property type="match status" value="1"/>
</dbReference>
<dbReference type="InterPro" id="IPR053134">
    <property type="entry name" value="RNA-dir_DNA_polymerase"/>
</dbReference>
<dbReference type="AlphaFoldDB" id="A0A6L2N2S7"/>
<dbReference type="InterPro" id="IPR041588">
    <property type="entry name" value="Integrase_H2C2"/>
</dbReference>
<dbReference type="Pfam" id="PF17921">
    <property type="entry name" value="Integrase_H2C2"/>
    <property type="match status" value="1"/>
</dbReference>
<dbReference type="PANTHER" id="PTHR24559:SF450">
    <property type="entry name" value="RNA-DIRECTED DNA POLYMERASE HOMOLOG"/>
    <property type="match status" value="1"/>
</dbReference>
<accession>A0A6L2N2S7</accession>
<dbReference type="EMBL" id="BKCJ010007974">
    <property type="protein sequence ID" value="GEU79919.1"/>
    <property type="molecule type" value="Genomic_DNA"/>
</dbReference>
<dbReference type="InterPro" id="IPR043502">
    <property type="entry name" value="DNA/RNA_pol_sf"/>
</dbReference>